<evidence type="ECO:0000259" key="1">
    <source>
        <dbReference type="Pfam" id="PF19319"/>
    </source>
</evidence>
<reference evidence="3" key="1">
    <citation type="submission" date="2016-06" db="EMBL/GenBank/DDBJ databases">
        <authorList>
            <person name="Varghese N."/>
            <person name="Submissions Spin"/>
        </authorList>
    </citation>
    <scope>NUCLEOTIDE SEQUENCE [LARGE SCALE GENOMIC DNA]</scope>
    <source>
        <strain evidence="3">DSM 45161</strain>
    </source>
</reference>
<protein>
    <recommendedName>
        <fullName evidence="1">DUF5919 domain-containing protein</fullName>
    </recommendedName>
</protein>
<gene>
    <name evidence="2" type="ORF">GA0070614_5833</name>
</gene>
<name>A0A1C5JZS7_9ACTN</name>
<accession>A0A1C5JZS7</accession>
<evidence type="ECO:0000313" key="2">
    <source>
        <dbReference type="EMBL" id="SCG76052.1"/>
    </source>
</evidence>
<sequence length="150" mass="16968">MAELQQRIREGVDVRFLVLNPRSPHVEATAREFMISTVQLREENRLHLRSLIDLRDFSLACEAGSARPGSVAIRLYDAPPRMRSYSFDQPDGTSFFVPYLNRSPSRPLPVFEARNDAAVAQRYLAAIENLWSAPDTVTAEAFLAQDPSYL</sequence>
<evidence type="ECO:0000313" key="3">
    <source>
        <dbReference type="Proteomes" id="UP000198215"/>
    </source>
</evidence>
<dbReference type="AlphaFoldDB" id="A0A1C5JZS7"/>
<dbReference type="Pfam" id="PF19319">
    <property type="entry name" value="DUF5919"/>
    <property type="match status" value="1"/>
</dbReference>
<keyword evidence="3" id="KW-1185">Reference proteome</keyword>
<proteinExistence type="predicted"/>
<dbReference type="EMBL" id="LT607753">
    <property type="protein sequence ID" value="SCG76052.1"/>
    <property type="molecule type" value="Genomic_DNA"/>
</dbReference>
<dbReference type="InterPro" id="IPR045697">
    <property type="entry name" value="DUF5919"/>
</dbReference>
<feature type="domain" description="DUF5919" evidence="1">
    <location>
        <begin position="6"/>
        <end position="118"/>
    </location>
</feature>
<dbReference type="Proteomes" id="UP000198215">
    <property type="component" value="Chromosome I"/>
</dbReference>
<organism evidence="2 3">
    <name type="scientific">Micromonospora coxensis</name>
    <dbReference type="NCBI Taxonomy" id="356852"/>
    <lineage>
        <taxon>Bacteria</taxon>
        <taxon>Bacillati</taxon>
        <taxon>Actinomycetota</taxon>
        <taxon>Actinomycetes</taxon>
        <taxon>Micromonosporales</taxon>
        <taxon>Micromonosporaceae</taxon>
        <taxon>Micromonospora</taxon>
    </lineage>
</organism>